<accession>A0A2G4R4H6</accession>
<organism evidence="5 6">
    <name type="scientific">Campylobacter vulpis</name>
    <dbReference type="NCBI Taxonomy" id="1655500"/>
    <lineage>
        <taxon>Bacteria</taxon>
        <taxon>Pseudomonadati</taxon>
        <taxon>Campylobacterota</taxon>
        <taxon>Epsilonproteobacteria</taxon>
        <taxon>Campylobacterales</taxon>
        <taxon>Campylobacteraceae</taxon>
        <taxon>Campylobacter</taxon>
    </lineage>
</organism>
<dbReference type="AlphaFoldDB" id="A0A2G4R4H6"/>
<feature type="transmembrane region" description="Helical" evidence="3">
    <location>
        <begin position="26"/>
        <end position="46"/>
    </location>
</feature>
<reference evidence="6" key="1">
    <citation type="submission" date="2015-06" db="EMBL/GenBank/DDBJ databases">
        <authorList>
            <person name="Parisi A."/>
            <person name="Chiara M."/>
            <person name="Florio D."/>
            <person name="Miccolupo A."/>
            <person name="Manzari C."/>
            <person name="Mion D."/>
            <person name="Caruso M."/>
            <person name="D'erchia A.M."/>
            <person name="Zanoni R."/>
        </authorList>
    </citation>
    <scope>NUCLEOTIDE SEQUENCE [LARGE SCALE GENOMIC DNA]</scope>
    <source>
        <strain evidence="6">73/13</strain>
    </source>
</reference>
<evidence type="ECO:0000259" key="4">
    <source>
        <dbReference type="PROSITE" id="PS50111"/>
    </source>
</evidence>
<comment type="caution">
    <text evidence="5">The sequence shown here is derived from an EMBL/GenBank/DDBJ whole genome shotgun (WGS) entry which is preliminary data.</text>
</comment>
<sequence>MMKGIFVSAITLNIVGLLLSFMLNIYIGAVCFVAAVALLVYAVLLYKDESEMIEKLFVLSNYLKEGDFDKRVIYIKSKSKKLSQIADNLNNMIDGLEAYLREINTSITCSQNNEFYRKALPEGLKGIFAHNIEFINKALSNIESTAKSAFKNALSKTLMDLSLGSQNRDMSRITTSLNADINAMNNIYDVVYSITKVATENGSQVISLQESMNTLMEVVNSSKETVEAFVANSQNITSVVEVIRDIADQTNLLALNAAIEAARAGEHGRGFAVVADEVRQLAERTQKSTSEISIAIQTMQQDFDNIQSGSEQVFDIVSNSEERISNFSQAFKRLEENSSELGVNFTSFAKKLILSVAKIDHILYKSNIYLALNGTHNFDLNSLDAISHLCHEERTKMIINELVSDEDLDEVRAAIKENASRAIEESKATYIGQETYDSIVSKVTALEGKSAEILAKLKIEE</sequence>
<dbReference type="RefSeq" id="WP_099461203.1">
    <property type="nucleotide sequence ID" value="NZ_VJYQ01000010.1"/>
</dbReference>
<keyword evidence="1 2" id="KW-0807">Transducer</keyword>
<name>A0A2G4R4H6_9BACT</name>
<evidence type="ECO:0000313" key="6">
    <source>
        <dbReference type="Proteomes" id="UP000237472"/>
    </source>
</evidence>
<dbReference type="InterPro" id="IPR004089">
    <property type="entry name" value="MCPsignal_dom"/>
</dbReference>
<dbReference type="Proteomes" id="UP000237472">
    <property type="component" value="Unassembled WGS sequence"/>
</dbReference>
<dbReference type="PANTHER" id="PTHR32089:SF112">
    <property type="entry name" value="LYSOZYME-LIKE PROTEIN-RELATED"/>
    <property type="match status" value="1"/>
</dbReference>
<protein>
    <submittedName>
        <fullName evidence="5">Biotin synthase</fullName>
    </submittedName>
</protein>
<evidence type="ECO:0000256" key="3">
    <source>
        <dbReference type="SAM" id="Phobius"/>
    </source>
</evidence>
<dbReference type="GO" id="GO:0007165">
    <property type="term" value="P:signal transduction"/>
    <property type="evidence" value="ECO:0007669"/>
    <property type="project" value="UniProtKB-KW"/>
</dbReference>
<keyword evidence="3" id="KW-0472">Membrane</keyword>
<dbReference type="Gene3D" id="1.10.287.950">
    <property type="entry name" value="Methyl-accepting chemotaxis protein"/>
    <property type="match status" value="1"/>
</dbReference>
<proteinExistence type="predicted"/>
<feature type="domain" description="Methyl-accepting transducer" evidence="4">
    <location>
        <begin position="170"/>
        <end position="341"/>
    </location>
</feature>
<dbReference type="OrthoDB" id="1808874at2"/>
<dbReference type="GO" id="GO:0016020">
    <property type="term" value="C:membrane"/>
    <property type="evidence" value="ECO:0007669"/>
    <property type="project" value="InterPro"/>
</dbReference>
<gene>
    <name evidence="5" type="ORF">AA994_02580</name>
</gene>
<evidence type="ECO:0000256" key="2">
    <source>
        <dbReference type="PROSITE-ProRule" id="PRU00284"/>
    </source>
</evidence>
<evidence type="ECO:0000313" key="5">
    <source>
        <dbReference type="EMBL" id="PHY91471.1"/>
    </source>
</evidence>
<keyword evidence="3" id="KW-0812">Transmembrane</keyword>
<keyword evidence="3" id="KW-1133">Transmembrane helix</keyword>
<dbReference type="Pfam" id="PF00015">
    <property type="entry name" value="MCPsignal"/>
    <property type="match status" value="1"/>
</dbReference>
<dbReference type="SUPFAM" id="SSF58104">
    <property type="entry name" value="Methyl-accepting chemotaxis protein (MCP) signaling domain"/>
    <property type="match status" value="1"/>
</dbReference>
<evidence type="ECO:0000256" key="1">
    <source>
        <dbReference type="ARBA" id="ARBA00023224"/>
    </source>
</evidence>
<dbReference type="SMART" id="SM00283">
    <property type="entry name" value="MA"/>
    <property type="match status" value="1"/>
</dbReference>
<dbReference type="PANTHER" id="PTHR32089">
    <property type="entry name" value="METHYL-ACCEPTING CHEMOTAXIS PROTEIN MCPB"/>
    <property type="match status" value="1"/>
</dbReference>
<dbReference type="EMBL" id="LDWY01000029">
    <property type="protein sequence ID" value="PHY91471.1"/>
    <property type="molecule type" value="Genomic_DNA"/>
</dbReference>
<dbReference type="PROSITE" id="PS50111">
    <property type="entry name" value="CHEMOTAXIS_TRANSDUC_2"/>
    <property type="match status" value="1"/>
</dbReference>